<sequence length="657" mass="74352">MLNRISKWNLIQFPRKFRSLCPFATLIFTELSVSAAKLEDDPITTSIVPGPADTVREILVGLKNFELRSFLSGTYFRAIASTLNQPQVDQIIDRLGIENPDSALAFFDFLRNEYGFQHSRVSQFVVAHVLASKRRFKDLHLVVKKMLEEEGSGSAPSLCDLLLNNFRGWDSNNVVWDMLAFAYSRSNMVHDALFVIACMKDQSLQASIQTYNSLLHNLRHTDIMWDVYDEIKVSGPPENEYTSSILIDGLCEQSRFQEAILFFQPTEGNVLGPSVASFNTFMSRFCNLGFVDLAKSFFCMMLKYGLLPDVYSYNILIHGLFLAGSMEEALNYRDDMEKQGLKPDIITYNILVKGHCKTGNIEEGLKLVEEMLSCGFELNIISYSVLLSSLCKSGRIDEALKLFYDMDAVGMKPDLITYSILIHGLCKLGERMLGILEEMEEKSVRPTHITYTVVIKGLCQQLKLQESVHILNDMYNKGLHPDQITYNTIIHCFCRARNLTKAFQLFNEMLMNNLEPTPATYNVLIDGICVYGNLEDADGLMVSLEQQNVHLTKVAYTTIIKAHCAKGDVHRAVVLLHKMVEKGFQISFRDYSAVINRLCKRCFISEAKYFFCMMLSDGISPDKEICEVMINAFRKSGNLGSVSELVAEMIKTGLLSD</sequence>
<evidence type="ECO:0000256" key="2">
    <source>
        <dbReference type="ARBA" id="ARBA00022737"/>
    </source>
</evidence>
<feature type="repeat" description="PPR" evidence="3">
    <location>
        <begin position="344"/>
        <end position="378"/>
    </location>
</feature>
<feature type="repeat" description="PPR" evidence="3">
    <location>
        <begin position="517"/>
        <end position="551"/>
    </location>
</feature>
<feature type="repeat" description="PPR" evidence="3">
    <location>
        <begin position="274"/>
        <end position="308"/>
    </location>
</feature>
<feature type="repeat" description="PPR" evidence="3">
    <location>
        <begin position="482"/>
        <end position="516"/>
    </location>
</feature>
<feature type="repeat" description="PPR" evidence="3">
    <location>
        <begin position="379"/>
        <end position="413"/>
    </location>
</feature>
<feature type="repeat" description="PPR" evidence="3">
    <location>
        <begin position="309"/>
        <end position="343"/>
    </location>
</feature>
<dbReference type="Pfam" id="PF13041">
    <property type="entry name" value="PPR_2"/>
    <property type="match status" value="4"/>
</dbReference>
<reference evidence="4" key="1">
    <citation type="journal article" date="2023" name="Science">
        <title>Elucidation of the pathway for biosynthesis of saponin adjuvants from the soapbark tree.</title>
        <authorList>
            <person name="Reed J."/>
            <person name="Orme A."/>
            <person name="El-Demerdash A."/>
            <person name="Owen C."/>
            <person name="Martin L.B.B."/>
            <person name="Misra R.C."/>
            <person name="Kikuchi S."/>
            <person name="Rejzek M."/>
            <person name="Martin A.C."/>
            <person name="Harkess A."/>
            <person name="Leebens-Mack J."/>
            <person name="Louveau T."/>
            <person name="Stephenson M.J."/>
            <person name="Osbourn A."/>
        </authorList>
    </citation>
    <scope>NUCLEOTIDE SEQUENCE</scope>
    <source>
        <strain evidence="4">S10</strain>
    </source>
</reference>
<dbReference type="Proteomes" id="UP001163823">
    <property type="component" value="Chromosome 10"/>
</dbReference>
<evidence type="ECO:0000313" key="5">
    <source>
        <dbReference type="Proteomes" id="UP001163823"/>
    </source>
</evidence>
<name>A0AAD7L9G3_QUISA</name>
<evidence type="ECO:0000313" key="4">
    <source>
        <dbReference type="EMBL" id="KAJ7953964.1"/>
    </source>
</evidence>
<organism evidence="4 5">
    <name type="scientific">Quillaja saponaria</name>
    <name type="common">Soap bark tree</name>
    <dbReference type="NCBI Taxonomy" id="32244"/>
    <lineage>
        <taxon>Eukaryota</taxon>
        <taxon>Viridiplantae</taxon>
        <taxon>Streptophyta</taxon>
        <taxon>Embryophyta</taxon>
        <taxon>Tracheophyta</taxon>
        <taxon>Spermatophyta</taxon>
        <taxon>Magnoliopsida</taxon>
        <taxon>eudicotyledons</taxon>
        <taxon>Gunneridae</taxon>
        <taxon>Pentapetalae</taxon>
        <taxon>rosids</taxon>
        <taxon>fabids</taxon>
        <taxon>Fabales</taxon>
        <taxon>Quillajaceae</taxon>
        <taxon>Quillaja</taxon>
    </lineage>
</organism>
<evidence type="ECO:0000256" key="1">
    <source>
        <dbReference type="ARBA" id="ARBA00007626"/>
    </source>
</evidence>
<evidence type="ECO:0000256" key="3">
    <source>
        <dbReference type="PROSITE-ProRule" id="PRU00708"/>
    </source>
</evidence>
<dbReference type="PROSITE" id="PS51375">
    <property type="entry name" value="PPR"/>
    <property type="match status" value="9"/>
</dbReference>
<dbReference type="KEGG" id="qsa:O6P43_025592"/>
<dbReference type="Pfam" id="PF01535">
    <property type="entry name" value="PPR"/>
    <property type="match status" value="3"/>
</dbReference>
<gene>
    <name evidence="4" type="ORF">O6P43_025592</name>
</gene>
<accession>A0AAD7L9G3</accession>
<dbReference type="InterPro" id="IPR050872">
    <property type="entry name" value="PPR_P_subfamily"/>
</dbReference>
<feature type="repeat" description="PPR" evidence="3">
    <location>
        <begin position="587"/>
        <end position="621"/>
    </location>
</feature>
<proteinExistence type="inferred from homology"/>
<dbReference type="NCBIfam" id="TIGR00756">
    <property type="entry name" value="PPR"/>
    <property type="match status" value="8"/>
</dbReference>
<dbReference type="InterPro" id="IPR011990">
    <property type="entry name" value="TPR-like_helical_dom_sf"/>
</dbReference>
<keyword evidence="2" id="KW-0677">Repeat</keyword>
<comment type="similarity">
    <text evidence="1">Belongs to the PPR family. P subfamily.</text>
</comment>
<dbReference type="AlphaFoldDB" id="A0AAD7L9G3"/>
<dbReference type="Gene3D" id="1.25.40.10">
    <property type="entry name" value="Tetratricopeptide repeat domain"/>
    <property type="match status" value="6"/>
</dbReference>
<feature type="repeat" description="PPR" evidence="3">
    <location>
        <begin position="552"/>
        <end position="586"/>
    </location>
</feature>
<dbReference type="PANTHER" id="PTHR46128:SF82">
    <property type="entry name" value="PENTACOTRIPEPTIDE-REPEAT REGION OF PRORP DOMAIN-CONTAINING PROTEIN"/>
    <property type="match status" value="1"/>
</dbReference>
<feature type="repeat" description="PPR" evidence="3">
    <location>
        <begin position="447"/>
        <end position="481"/>
    </location>
</feature>
<comment type="caution">
    <text evidence="4">The sequence shown here is derived from an EMBL/GenBank/DDBJ whole genome shotgun (WGS) entry which is preliminary data.</text>
</comment>
<dbReference type="EMBL" id="JARAOO010000010">
    <property type="protein sequence ID" value="KAJ7953964.1"/>
    <property type="molecule type" value="Genomic_DNA"/>
</dbReference>
<dbReference type="InterPro" id="IPR002885">
    <property type="entry name" value="PPR_rpt"/>
</dbReference>
<dbReference type="PANTHER" id="PTHR46128">
    <property type="entry name" value="MITOCHONDRIAL GROUP I INTRON SPLICING FACTOR CCM1"/>
    <property type="match status" value="1"/>
</dbReference>
<protein>
    <submittedName>
        <fullName evidence="4">Pentatricopeptide repeat-containing protein</fullName>
    </submittedName>
</protein>
<keyword evidence="5" id="KW-1185">Reference proteome</keyword>